<dbReference type="GeneID" id="105302692"/>
<comment type="function">
    <text evidence="8">Tachykinins are active peptides which excite neurons, evoke behavioral responses, are potent vasodilators and secretagogues, and contract (directly or indirectly) many smooth muscles. Is a critical central regulator of gonadal function.</text>
</comment>
<dbReference type="Pfam" id="PF03823">
    <property type="entry name" value="Neurokinin_B"/>
    <property type="match status" value="1"/>
</dbReference>
<evidence type="ECO:0000256" key="8">
    <source>
        <dbReference type="ARBA" id="ARBA00045164"/>
    </source>
</evidence>
<sequence length="145" mass="15955">MRSALLLAAILVLSLARGAVCKKSQEQMVPDRSHKEVKYSSSWTYPGKVRGNVMGAVLPKAKLPDINQLLKTLSGSGSVSVDELLKTLGKASKDPKTLSLFQKRDMHDFFVGLMGKRNIQPDTPIDVNQENVRSFGSLKYPPNVE</sequence>
<evidence type="ECO:0000256" key="3">
    <source>
        <dbReference type="ARBA" id="ARBA00022525"/>
    </source>
</evidence>
<dbReference type="CTD" id="6866"/>
<feature type="chain" id="PRO_5028145250" evidence="9">
    <location>
        <begin position="22"/>
        <end position="145"/>
    </location>
</feature>
<feature type="signal peptide" evidence="9">
    <location>
        <begin position="1"/>
        <end position="21"/>
    </location>
</feature>
<keyword evidence="7" id="KW-0527">Neuropeptide</keyword>
<evidence type="ECO:0000256" key="5">
    <source>
        <dbReference type="ARBA" id="ARBA00022729"/>
    </source>
</evidence>
<keyword evidence="10" id="KW-1185">Reference proteome</keyword>
<dbReference type="PANTHER" id="PTHR15536">
    <property type="entry name" value="TACHYKININ-3"/>
    <property type="match status" value="1"/>
</dbReference>
<gene>
    <name evidence="11" type="primary">TAC3</name>
</gene>
<evidence type="ECO:0000256" key="6">
    <source>
        <dbReference type="ARBA" id="ARBA00022815"/>
    </source>
</evidence>
<evidence type="ECO:0000256" key="4">
    <source>
        <dbReference type="ARBA" id="ARBA00022685"/>
    </source>
</evidence>
<comment type="subcellular location">
    <subcellularLocation>
        <location evidence="1">Secreted</location>
    </subcellularLocation>
</comment>
<dbReference type="KEGG" id="pvp:105302692"/>
<evidence type="ECO:0000256" key="2">
    <source>
        <dbReference type="ARBA" id="ARBA00007518"/>
    </source>
</evidence>
<organism evidence="10 11">
    <name type="scientific">Pteropus vampyrus</name>
    <name type="common">Large flying fox</name>
    <dbReference type="NCBI Taxonomy" id="132908"/>
    <lineage>
        <taxon>Eukaryota</taxon>
        <taxon>Metazoa</taxon>
        <taxon>Chordata</taxon>
        <taxon>Craniata</taxon>
        <taxon>Vertebrata</taxon>
        <taxon>Euteleostomi</taxon>
        <taxon>Mammalia</taxon>
        <taxon>Eutheria</taxon>
        <taxon>Laurasiatheria</taxon>
        <taxon>Chiroptera</taxon>
        <taxon>Yinpterochiroptera</taxon>
        <taxon>Pteropodoidea</taxon>
        <taxon>Pteropodidae</taxon>
        <taxon>Pteropodinae</taxon>
        <taxon>Pteropus</taxon>
    </lineage>
</organism>
<comment type="similarity">
    <text evidence="2">Belongs to the tachykinin family.</text>
</comment>
<name>A0A6P3R2U0_PTEVA</name>
<dbReference type="OrthoDB" id="9397481at2759"/>
<dbReference type="PROSITE" id="PS00267">
    <property type="entry name" value="TACHYKININ"/>
    <property type="match status" value="1"/>
</dbReference>
<evidence type="ECO:0000313" key="11">
    <source>
        <dbReference type="RefSeq" id="XP_011374174.1"/>
    </source>
</evidence>
<protein>
    <submittedName>
        <fullName evidence="11">Tachykinin-3</fullName>
    </submittedName>
</protein>
<proteinExistence type="inferred from homology"/>
<evidence type="ECO:0000313" key="10">
    <source>
        <dbReference type="Proteomes" id="UP000515202"/>
    </source>
</evidence>
<dbReference type="AlphaFoldDB" id="A0A6P3R2U0"/>
<dbReference type="InterPro" id="IPR003635">
    <property type="entry name" value="Neurokinin-B/TAC3"/>
</dbReference>
<keyword evidence="3" id="KW-0964">Secreted</keyword>
<accession>A0A6P3R2U0</accession>
<dbReference type="GO" id="GO:0007217">
    <property type="term" value="P:tachykinin receptor signaling pathway"/>
    <property type="evidence" value="ECO:0007669"/>
    <property type="project" value="InterPro"/>
</dbReference>
<keyword evidence="5 9" id="KW-0732">Signal</keyword>
<dbReference type="Proteomes" id="UP000515202">
    <property type="component" value="Unplaced"/>
</dbReference>
<dbReference type="InterPro" id="IPR013055">
    <property type="entry name" value="Tachy_Neuro_lke_CS"/>
</dbReference>
<evidence type="ECO:0000256" key="7">
    <source>
        <dbReference type="ARBA" id="ARBA00023320"/>
    </source>
</evidence>
<evidence type="ECO:0000256" key="9">
    <source>
        <dbReference type="SAM" id="SignalP"/>
    </source>
</evidence>
<dbReference type="GO" id="GO:0005576">
    <property type="term" value="C:extracellular region"/>
    <property type="evidence" value="ECO:0007669"/>
    <property type="project" value="UniProtKB-SubCell"/>
</dbReference>
<reference evidence="11" key="1">
    <citation type="submission" date="2025-08" db="UniProtKB">
        <authorList>
            <consortium name="RefSeq"/>
        </authorList>
    </citation>
    <scope>IDENTIFICATION</scope>
    <source>
        <tissue evidence="11">Kidney</tissue>
    </source>
</reference>
<dbReference type="GO" id="GO:0007218">
    <property type="term" value="P:neuropeptide signaling pathway"/>
    <property type="evidence" value="ECO:0007669"/>
    <property type="project" value="UniProtKB-KW"/>
</dbReference>
<evidence type="ECO:0000256" key="1">
    <source>
        <dbReference type="ARBA" id="ARBA00004613"/>
    </source>
</evidence>
<dbReference type="RefSeq" id="XP_011374174.1">
    <property type="nucleotide sequence ID" value="XM_011375872.1"/>
</dbReference>
<keyword evidence="6" id="KW-0027">Amidation</keyword>
<keyword evidence="4" id="KW-0165">Cleavage on pair of basic residues</keyword>
<dbReference type="PANTHER" id="PTHR15536:SF1">
    <property type="entry name" value="TACHYKININ-3"/>
    <property type="match status" value="1"/>
</dbReference>
<dbReference type="GO" id="GO:0045777">
    <property type="term" value="P:positive regulation of blood pressure"/>
    <property type="evidence" value="ECO:0007669"/>
    <property type="project" value="TreeGrafter"/>
</dbReference>